<protein>
    <submittedName>
        <fullName evidence="1">Uncharacterized protein</fullName>
    </submittedName>
</protein>
<reference evidence="1" key="1">
    <citation type="submission" date="2022-12" db="EMBL/GenBank/DDBJ databases">
        <authorList>
            <person name="Webb A."/>
        </authorList>
    </citation>
    <scope>NUCLEOTIDE SEQUENCE</scope>
    <source>
        <strain evidence="1">Pd1</strain>
    </source>
</reference>
<accession>A0AAV0U548</accession>
<evidence type="ECO:0000313" key="2">
    <source>
        <dbReference type="Proteomes" id="UP001162029"/>
    </source>
</evidence>
<proteinExistence type="predicted"/>
<gene>
    <name evidence="1" type="ORF">PDE001_LOCUS4942</name>
</gene>
<keyword evidence="2" id="KW-1185">Reference proteome</keyword>
<organism evidence="1 2">
    <name type="scientific">Peronospora destructor</name>
    <dbReference type="NCBI Taxonomy" id="86335"/>
    <lineage>
        <taxon>Eukaryota</taxon>
        <taxon>Sar</taxon>
        <taxon>Stramenopiles</taxon>
        <taxon>Oomycota</taxon>
        <taxon>Peronosporomycetes</taxon>
        <taxon>Peronosporales</taxon>
        <taxon>Peronosporaceae</taxon>
        <taxon>Peronospora</taxon>
    </lineage>
</organism>
<dbReference type="AlphaFoldDB" id="A0AAV0U548"/>
<dbReference type="EMBL" id="CANTFM010000933">
    <property type="protein sequence ID" value="CAI5731909.1"/>
    <property type="molecule type" value="Genomic_DNA"/>
</dbReference>
<name>A0AAV0U548_9STRA</name>
<dbReference type="Proteomes" id="UP001162029">
    <property type="component" value="Unassembled WGS sequence"/>
</dbReference>
<evidence type="ECO:0000313" key="1">
    <source>
        <dbReference type="EMBL" id="CAI5731909.1"/>
    </source>
</evidence>
<sequence>MDSAQREYTSFLQRCERFGNLEKHQTYKMLYLPKRIQMNMESLYTAFQYHRPAFEKRMNLSDVFGQPTVTLATVFGLQWNSTNPDGGKYGWRLFIKSCTRCSMQNLSKECNNLQRIRKQRLVWMKKQLRNELLAGFVNV</sequence>
<comment type="caution">
    <text evidence="1">The sequence shown here is derived from an EMBL/GenBank/DDBJ whole genome shotgun (WGS) entry which is preliminary data.</text>
</comment>